<evidence type="ECO:0000259" key="10">
    <source>
        <dbReference type="PROSITE" id="PS51182"/>
    </source>
</evidence>
<feature type="compositionally biased region" description="Low complexity" evidence="7">
    <location>
        <begin position="1251"/>
        <end position="1269"/>
    </location>
</feature>
<feature type="region of interest" description="Disordered" evidence="7">
    <location>
        <begin position="1158"/>
        <end position="1186"/>
    </location>
</feature>
<dbReference type="InterPro" id="IPR016130">
    <property type="entry name" value="Tyr_Pase_AS"/>
</dbReference>
<dbReference type="Gene3D" id="2.60.40.1110">
    <property type="match status" value="1"/>
</dbReference>
<evidence type="ECO:0000256" key="6">
    <source>
        <dbReference type="ARBA" id="ARBA00023273"/>
    </source>
</evidence>
<feature type="region of interest" description="Disordered" evidence="7">
    <location>
        <begin position="550"/>
        <end position="570"/>
    </location>
</feature>
<evidence type="ECO:0000256" key="7">
    <source>
        <dbReference type="SAM" id="MobiDB-lite"/>
    </source>
</evidence>
<dbReference type="EMBL" id="GGFJ01000692">
    <property type="protein sequence ID" value="MBW49833.1"/>
    <property type="molecule type" value="Transcribed_RNA"/>
</dbReference>
<dbReference type="InterPro" id="IPR029023">
    <property type="entry name" value="Tensin_phosphatase"/>
</dbReference>
<keyword evidence="4" id="KW-0904">Protein phosphatase</keyword>
<comment type="similarity">
    <text evidence="2">Belongs to the PTEN phosphatase protein family.</text>
</comment>
<dbReference type="SMART" id="SM01301">
    <property type="entry name" value="PTPlike_phytase"/>
    <property type="match status" value="1"/>
</dbReference>
<dbReference type="InterPro" id="IPR000387">
    <property type="entry name" value="Tyr_Pase_dom"/>
</dbReference>
<dbReference type="InterPro" id="IPR057023">
    <property type="entry name" value="PTP-SAK"/>
</dbReference>
<protein>
    <submittedName>
        <fullName evidence="11">Putative clathrin coat dissociation kinase gak/pten/auxilin</fullName>
    </submittedName>
</protein>
<comment type="subcellular location">
    <subcellularLocation>
        <location evidence="1">Cell projection</location>
        <location evidence="1">Neuron projection</location>
    </subcellularLocation>
</comment>
<dbReference type="SMART" id="SM01326">
    <property type="entry name" value="PTEN_C2"/>
    <property type="match status" value="1"/>
</dbReference>
<evidence type="ECO:0000256" key="3">
    <source>
        <dbReference type="ARBA" id="ARBA00022801"/>
    </source>
</evidence>
<organism evidence="11">
    <name type="scientific">Anopheles marajoara</name>
    <dbReference type="NCBI Taxonomy" id="58244"/>
    <lineage>
        <taxon>Eukaryota</taxon>
        <taxon>Metazoa</taxon>
        <taxon>Ecdysozoa</taxon>
        <taxon>Arthropoda</taxon>
        <taxon>Hexapoda</taxon>
        <taxon>Insecta</taxon>
        <taxon>Pterygota</taxon>
        <taxon>Neoptera</taxon>
        <taxon>Endopterygota</taxon>
        <taxon>Diptera</taxon>
        <taxon>Nematocera</taxon>
        <taxon>Culicoidea</taxon>
        <taxon>Culicidae</taxon>
        <taxon>Anophelinae</taxon>
        <taxon>Anopheles</taxon>
    </lineage>
</organism>
<feature type="compositionally biased region" description="Polar residues" evidence="7">
    <location>
        <begin position="401"/>
        <end position="413"/>
    </location>
</feature>
<evidence type="ECO:0000313" key="11">
    <source>
        <dbReference type="EMBL" id="MBW49833.1"/>
    </source>
</evidence>
<dbReference type="InterPro" id="IPR014020">
    <property type="entry name" value="Tensin_C2-dom"/>
</dbReference>
<feature type="region of interest" description="Disordered" evidence="7">
    <location>
        <begin position="871"/>
        <end position="893"/>
    </location>
</feature>
<feature type="domain" description="C2 tensin-type" evidence="10">
    <location>
        <begin position="165"/>
        <end position="317"/>
    </location>
</feature>
<dbReference type="GO" id="GO:0006629">
    <property type="term" value="P:lipid metabolic process"/>
    <property type="evidence" value="ECO:0007669"/>
    <property type="project" value="UniProtKB-KW"/>
</dbReference>
<feature type="compositionally biased region" description="Basic residues" evidence="7">
    <location>
        <begin position="871"/>
        <end position="882"/>
    </location>
</feature>
<dbReference type="GO" id="GO:0005829">
    <property type="term" value="C:cytosol"/>
    <property type="evidence" value="ECO:0007669"/>
    <property type="project" value="TreeGrafter"/>
</dbReference>
<evidence type="ECO:0000259" key="9">
    <source>
        <dbReference type="PROSITE" id="PS51181"/>
    </source>
</evidence>
<evidence type="ECO:0000256" key="5">
    <source>
        <dbReference type="ARBA" id="ARBA00023098"/>
    </source>
</evidence>
<dbReference type="SUPFAM" id="SSF49562">
    <property type="entry name" value="C2 domain (Calcium/lipid-binding domain, CaLB)"/>
    <property type="match status" value="1"/>
</dbReference>
<feature type="region of interest" description="Disordered" evidence="7">
    <location>
        <begin position="1251"/>
        <end position="1294"/>
    </location>
</feature>
<feature type="compositionally biased region" description="Acidic residues" evidence="7">
    <location>
        <begin position="510"/>
        <end position="532"/>
    </location>
</feature>
<dbReference type="FunFam" id="3.90.190.10:FF:000029">
    <property type="entry name" value="Phosphatidylinositol 3,4,5-trisphosphate 3-phosphatase and dual-specificity protein phosphatase PTEN"/>
    <property type="match status" value="1"/>
</dbReference>
<dbReference type="Gene3D" id="3.90.190.10">
    <property type="entry name" value="Protein tyrosine phosphatase superfamily"/>
    <property type="match status" value="1"/>
</dbReference>
<dbReference type="CDD" id="cd14509">
    <property type="entry name" value="PTP_PTEN"/>
    <property type="match status" value="1"/>
</dbReference>
<evidence type="ECO:0000259" key="8">
    <source>
        <dbReference type="PROSITE" id="PS50056"/>
    </source>
</evidence>
<dbReference type="InterPro" id="IPR003595">
    <property type="entry name" value="Tyr_Pase_cat"/>
</dbReference>
<proteinExistence type="inferred from homology"/>
<feature type="compositionally biased region" description="Low complexity" evidence="7">
    <location>
        <begin position="470"/>
        <end position="509"/>
    </location>
</feature>
<keyword evidence="11" id="KW-0808">Transferase</keyword>
<feature type="region of interest" description="Disordered" evidence="7">
    <location>
        <begin position="387"/>
        <end position="417"/>
    </location>
</feature>
<dbReference type="PANTHER" id="PTHR12305">
    <property type="entry name" value="PHOSPHATASE WITH HOMOLOGY TO TENSIN"/>
    <property type="match status" value="1"/>
</dbReference>
<dbReference type="GO" id="GO:0004721">
    <property type="term" value="F:phosphoprotein phosphatase activity"/>
    <property type="evidence" value="ECO:0007669"/>
    <property type="project" value="UniProtKB-KW"/>
</dbReference>
<dbReference type="GO" id="GO:0043005">
    <property type="term" value="C:neuron projection"/>
    <property type="evidence" value="ECO:0007669"/>
    <property type="project" value="UniProtKB-SubCell"/>
</dbReference>
<dbReference type="PROSITE" id="PS50056">
    <property type="entry name" value="TYR_PHOSPHATASE_2"/>
    <property type="match status" value="1"/>
</dbReference>
<dbReference type="PROSITE" id="PS51182">
    <property type="entry name" value="C2_TENSIN"/>
    <property type="match status" value="1"/>
</dbReference>
<name>A0A2M4B9X4_9DIPT</name>
<dbReference type="Pfam" id="PF10409">
    <property type="entry name" value="PTEN_C2"/>
    <property type="match status" value="1"/>
</dbReference>
<dbReference type="PROSITE" id="PS00383">
    <property type="entry name" value="TYR_PHOSPHATASE_1"/>
    <property type="match status" value="1"/>
</dbReference>
<feature type="compositionally biased region" description="Basic residues" evidence="7">
    <location>
        <begin position="1272"/>
        <end position="1284"/>
    </location>
</feature>
<evidence type="ECO:0000256" key="4">
    <source>
        <dbReference type="ARBA" id="ARBA00022912"/>
    </source>
</evidence>
<feature type="region of interest" description="Disordered" evidence="7">
    <location>
        <begin position="601"/>
        <end position="645"/>
    </location>
</feature>
<dbReference type="PROSITE" id="PS51181">
    <property type="entry name" value="PPASE_TENSIN"/>
    <property type="match status" value="1"/>
</dbReference>
<dbReference type="InterPro" id="IPR051281">
    <property type="entry name" value="Dual-spec_lipid-protein_phosph"/>
</dbReference>
<feature type="domain" description="Tyrosine specific protein phosphatases" evidence="8">
    <location>
        <begin position="104"/>
        <end position="177"/>
    </location>
</feature>
<evidence type="ECO:0000256" key="2">
    <source>
        <dbReference type="ARBA" id="ARBA00007881"/>
    </source>
</evidence>
<accession>A0A2M4B9X4</accession>
<feature type="compositionally biased region" description="Polar residues" evidence="7">
    <location>
        <begin position="449"/>
        <end position="462"/>
    </location>
</feature>
<dbReference type="Pfam" id="PF22784">
    <property type="entry name" value="PTP-SAK"/>
    <property type="match status" value="1"/>
</dbReference>
<feature type="region of interest" description="Disordered" evidence="7">
    <location>
        <begin position="691"/>
        <end position="720"/>
    </location>
</feature>
<evidence type="ECO:0000256" key="1">
    <source>
        <dbReference type="ARBA" id="ARBA00004487"/>
    </source>
</evidence>
<dbReference type="PANTHER" id="PTHR12305:SF60">
    <property type="entry name" value="PHOSPHATIDYLINOSITOL 3,4,5-TRISPHOSPHATE 3-PHOSPHATASE TPTE2-RELATED"/>
    <property type="match status" value="1"/>
</dbReference>
<dbReference type="SMART" id="SM00404">
    <property type="entry name" value="PTPc_motif"/>
    <property type="match status" value="1"/>
</dbReference>
<sequence length="1294" mass="138769">MANPPNLLREMVSGQRKRFIEDGYNLDLSYIGDRIIAMGYPADNVEAIYRNKREDVVRFLKEKHSDCCKVYNLCSERAYDATLFQHYAEYPFKDHNPPDIELINKFCEDVDEFLRRDSRNVVAIHCKAGKGRTGTMICCYLLYSKTFQTANEALTFYAEKRTKDKKGVTIPSQRRYVEYYEQLLRGTGPYQDVTLYISEIQISPADVPLKSGTISMKGSKESYPLTDFQRSEEYVTVQPNYCAPLTGDVKIEFARSKLQDKRCHFWFNTFFVERAGKYDLQNRLVLSLTKKEIDDAHKGNTKKCPEKVEVFLQRVPINERRNGEKQHQAIRELSPQQQLQQQQAIVDGDYSIFASVSISSHNNIKVLPRPQLLASNAVQPFHDLQMQQHHRTSGGDGGGNNRTSLGNSQQNSGCIYGNIANPDGGVGGQHSVKPMVMSPGKLQSPVYAHQQQHVPASASSPTIKLGYKAQSPSPVTVPTVKKVSQKSSHQQQQNNHSGGSSEENSGTNSVEEEDDEEDDEGDEDGEEEEGWESGECQTVVSELCKSQSATAAATSPSMTSSASTTVSTTTNTNVTTATTSTTITTLATVAGSGSSATAGAFCGSNPEEFPSGNNDQYRSSGSSGSSNSFSRSKSSNSSNPSLQLETSVALQARKSSMAVVEPKTATNTKSCHLLPASASRYFSDENYLLTGSSGSSSSSNAISKGVKGSNDTTNTNAKYLQPSSCTRHSLMSANVPVAFLFPVQMARGEPPSEGDAATHPLGSSFVTDHHELVMYHQPGLQTMLSSVPTNNELVDDHELHESLILLAPPPTPAAGWHGHDVGSPTDGDVAAKGNGTSGSDVVSVVSASSGGASKFKPTSPFRRFGIAMKRKTRRGSMKKAKHGAASGSSGGNNTPLYGSCGSNLSTISAGKGKIASNDTSSVVTAIVAGDATSNSSIGGRMKFRWLRNMRNDPNLKETLAKSVKVRAPSVQPPLIADEQAKAPQAVVTTSAVASSTGVQIPRSPTTLIPTAKIALPADDECDAENSQISVNTGDSSTNLPTDYYSFLCDNQLSYESPSKSPCHLMRFGGGLMGRRPSTIEEVLLTGAGGDAGCSLGAVSAISGTRTSAEECSVVVKPKPTNVKIGFDVSPASPSPTLESSFEIIDKFDVLPLDGTSDGVSDRSVMASGGDARRSKHSPISPTDSPILARSNRCAPFSFREIRQELRAAIKLAPKRTQVALSSSSPPAGCAVVRSIERTLSAPVAVQTLATATTTSSQTATSGNTNSSSAILHRSHSARQLHRKPSGQSHETRLQ</sequence>
<keyword evidence="11" id="KW-0418">Kinase</keyword>
<reference evidence="11" key="1">
    <citation type="submission" date="2018-01" db="EMBL/GenBank/DDBJ databases">
        <title>An insight into the sialome of Amazonian anophelines.</title>
        <authorList>
            <person name="Ribeiro J.M."/>
            <person name="Scarpassa V."/>
            <person name="Calvo E."/>
        </authorList>
    </citation>
    <scope>NUCLEOTIDE SEQUENCE</scope>
    <source>
        <tissue evidence="11">Salivary glands</tissue>
    </source>
</reference>
<dbReference type="InterPro" id="IPR035892">
    <property type="entry name" value="C2_domain_sf"/>
</dbReference>
<keyword evidence="6" id="KW-0966">Cell projection</keyword>
<feature type="region of interest" description="Disordered" evidence="7">
    <location>
        <begin position="446"/>
        <end position="536"/>
    </location>
</feature>
<dbReference type="GO" id="GO:0016301">
    <property type="term" value="F:kinase activity"/>
    <property type="evidence" value="ECO:0007669"/>
    <property type="project" value="UniProtKB-KW"/>
</dbReference>
<dbReference type="InterPro" id="IPR045101">
    <property type="entry name" value="PTP_PTEN"/>
</dbReference>
<dbReference type="SUPFAM" id="SSF52799">
    <property type="entry name" value="(Phosphotyrosine protein) phosphatases II"/>
    <property type="match status" value="1"/>
</dbReference>
<feature type="compositionally biased region" description="Polar residues" evidence="7">
    <location>
        <begin position="709"/>
        <end position="720"/>
    </location>
</feature>
<keyword evidence="5" id="KW-0443">Lipid metabolism</keyword>
<feature type="compositionally biased region" description="Low complexity" evidence="7">
    <location>
        <begin position="619"/>
        <end position="641"/>
    </location>
</feature>
<feature type="domain" description="Phosphatase tensin-type" evidence="9">
    <location>
        <begin position="17"/>
        <end position="187"/>
    </location>
</feature>
<dbReference type="GO" id="GO:0016314">
    <property type="term" value="F:phosphatidylinositol-3,4,5-trisphosphate 3-phosphatase activity"/>
    <property type="evidence" value="ECO:0007669"/>
    <property type="project" value="TreeGrafter"/>
</dbReference>
<dbReference type="InterPro" id="IPR029021">
    <property type="entry name" value="Prot-tyrosine_phosphatase-like"/>
</dbReference>
<keyword evidence="3" id="KW-0378">Hydrolase</keyword>